<reference evidence="3" key="2">
    <citation type="submission" date="2022-06" db="UniProtKB">
        <authorList>
            <consortium name="EnsemblMetazoa"/>
        </authorList>
    </citation>
    <scope>IDENTIFICATION</scope>
</reference>
<keyword evidence="1" id="KW-0812">Transmembrane</keyword>
<keyword evidence="4" id="KW-1185">Reference proteome</keyword>
<dbReference type="InterPro" id="IPR036869">
    <property type="entry name" value="J_dom_sf"/>
</dbReference>
<keyword evidence="1" id="KW-0472">Membrane</keyword>
<feature type="transmembrane region" description="Helical" evidence="1">
    <location>
        <begin position="164"/>
        <end position="182"/>
    </location>
</feature>
<organism evidence="3 4">
    <name type="scientific">Acyrthosiphon pisum</name>
    <name type="common">Pea aphid</name>
    <dbReference type="NCBI Taxonomy" id="7029"/>
    <lineage>
        <taxon>Eukaryota</taxon>
        <taxon>Metazoa</taxon>
        <taxon>Ecdysozoa</taxon>
        <taxon>Arthropoda</taxon>
        <taxon>Hexapoda</taxon>
        <taxon>Insecta</taxon>
        <taxon>Pterygota</taxon>
        <taxon>Neoptera</taxon>
        <taxon>Paraneoptera</taxon>
        <taxon>Hemiptera</taxon>
        <taxon>Sternorrhyncha</taxon>
        <taxon>Aphidomorpha</taxon>
        <taxon>Aphidoidea</taxon>
        <taxon>Aphididae</taxon>
        <taxon>Macrosiphini</taxon>
        <taxon>Acyrthosiphon</taxon>
    </lineage>
</organism>
<accession>A0A8R1W815</accession>
<dbReference type="PRINTS" id="PR00625">
    <property type="entry name" value="JDOMAIN"/>
</dbReference>
<dbReference type="Gene3D" id="1.10.287.110">
    <property type="entry name" value="DnaJ domain"/>
    <property type="match status" value="1"/>
</dbReference>
<dbReference type="RefSeq" id="XP_003248597.4">
    <property type="nucleotide sequence ID" value="XM_003248549.4"/>
</dbReference>
<dbReference type="InterPro" id="IPR001623">
    <property type="entry name" value="DnaJ_domain"/>
</dbReference>
<dbReference type="AlphaFoldDB" id="A0A8R1W815"/>
<dbReference type="KEGG" id="api:100570773"/>
<proteinExistence type="predicted"/>
<dbReference type="SUPFAM" id="SSF46565">
    <property type="entry name" value="Chaperone J-domain"/>
    <property type="match status" value="1"/>
</dbReference>
<name>A0A8R1W815_ACYPI</name>
<reference evidence="4" key="1">
    <citation type="submission" date="2010-06" db="EMBL/GenBank/DDBJ databases">
        <authorList>
            <person name="Jiang H."/>
            <person name="Abraham K."/>
            <person name="Ali S."/>
            <person name="Alsbrooks S.L."/>
            <person name="Anim B.N."/>
            <person name="Anosike U.S."/>
            <person name="Attaway T."/>
            <person name="Bandaranaike D.P."/>
            <person name="Battles P.K."/>
            <person name="Bell S.N."/>
            <person name="Bell A.V."/>
            <person name="Beltran B."/>
            <person name="Bickham C."/>
            <person name="Bustamante Y."/>
            <person name="Caleb T."/>
            <person name="Canada A."/>
            <person name="Cardenas V."/>
            <person name="Carter K."/>
            <person name="Chacko J."/>
            <person name="Chandrabose M.N."/>
            <person name="Chavez D."/>
            <person name="Chavez A."/>
            <person name="Chen L."/>
            <person name="Chu H.-S."/>
            <person name="Claassen K.J."/>
            <person name="Cockrell R."/>
            <person name="Collins M."/>
            <person name="Cooper J.A."/>
            <person name="Cree A."/>
            <person name="Curry S.M."/>
            <person name="Da Y."/>
            <person name="Dao M.D."/>
            <person name="Das B."/>
            <person name="Davila M.-L."/>
            <person name="Davy-Carroll L."/>
            <person name="Denson S."/>
            <person name="Dinh H."/>
            <person name="Ebong V.E."/>
            <person name="Edwards J.R."/>
            <person name="Egan A."/>
            <person name="El-Daye J."/>
            <person name="Escobedo L."/>
            <person name="Fernandez S."/>
            <person name="Fernando P.R."/>
            <person name="Flagg N."/>
            <person name="Forbes L.D."/>
            <person name="Fowler R.G."/>
            <person name="Fu Q."/>
            <person name="Gabisi R.A."/>
            <person name="Ganer J."/>
            <person name="Garbino Pronczuk A."/>
            <person name="Garcia R.M."/>
            <person name="Garner T."/>
            <person name="Garrett T.E."/>
            <person name="Gonzalez D.A."/>
            <person name="Hamid H."/>
            <person name="Hawkins E.S."/>
            <person name="Hirani K."/>
            <person name="Hogues M.E."/>
            <person name="Hollins B."/>
            <person name="Hsiao C.-H."/>
            <person name="Jabil R."/>
            <person name="James M.L."/>
            <person name="Jhangiani S.N."/>
            <person name="Johnson B."/>
            <person name="Johnson Q."/>
            <person name="Joshi V."/>
            <person name="Kalu J.B."/>
            <person name="Kam C."/>
            <person name="Kashfia A."/>
            <person name="Keebler J."/>
            <person name="Kisamo H."/>
            <person name="Kovar C.L."/>
            <person name="Lago L.A."/>
            <person name="Lai C.-Y."/>
            <person name="Laidlaw J."/>
            <person name="Lara F."/>
            <person name="Le T.-K."/>
            <person name="Lee S.L."/>
            <person name="Legall F.H."/>
            <person name="Lemon S.J."/>
            <person name="Lewis L.R."/>
            <person name="Li B."/>
            <person name="Liu Y."/>
            <person name="Liu Y.-S."/>
            <person name="Lopez J."/>
            <person name="Lozado R.J."/>
            <person name="Lu J."/>
            <person name="Madu R.C."/>
            <person name="Maheshwari M."/>
            <person name="Maheshwari R."/>
            <person name="Malloy K."/>
            <person name="Martinez E."/>
            <person name="Mathew T."/>
            <person name="Mercado I.C."/>
            <person name="Mercado C."/>
            <person name="Meyer B."/>
            <person name="Montgomery K."/>
            <person name="Morgan M.B."/>
            <person name="Munidasa M."/>
            <person name="Nazareth L.V."/>
            <person name="Nelson J."/>
            <person name="Ng B.M."/>
            <person name="Nguyen N.B."/>
            <person name="Nguyen P.Q."/>
            <person name="Nguyen T."/>
            <person name="Obregon M."/>
            <person name="Okwuonu G.O."/>
            <person name="Onwere C.G."/>
            <person name="Orozco G."/>
            <person name="Parra A."/>
            <person name="Patel S."/>
            <person name="Patil S."/>
            <person name="Perez A."/>
            <person name="Perez Y."/>
            <person name="Pham C."/>
            <person name="Primus E.L."/>
            <person name="Pu L.-L."/>
            <person name="Puazo M."/>
            <person name="Qin X."/>
            <person name="Quiroz J.B."/>
            <person name="Reese J."/>
            <person name="Richards S."/>
            <person name="Rives C.M."/>
            <person name="Robberts R."/>
            <person name="Ruiz S.J."/>
            <person name="Ruiz M.J."/>
            <person name="Santibanez J."/>
            <person name="Schneider B.W."/>
            <person name="Sisson I."/>
            <person name="Smith M."/>
            <person name="Sodergren E."/>
            <person name="Song X.-Z."/>
            <person name="Song B.B."/>
            <person name="Summersgill H."/>
            <person name="Thelus R."/>
            <person name="Thornton R.D."/>
            <person name="Trejos Z.Y."/>
            <person name="Usmani K."/>
            <person name="Vattathil S."/>
            <person name="Villasana D."/>
            <person name="Walker D.L."/>
            <person name="Wang S."/>
            <person name="Wang K."/>
            <person name="White C.S."/>
            <person name="Williams A.C."/>
            <person name="Williamson J."/>
            <person name="Wilson K."/>
            <person name="Woghiren I.O."/>
            <person name="Woodworth J.R."/>
            <person name="Worley K.C."/>
            <person name="Wright R.A."/>
            <person name="Wu W."/>
            <person name="Young L."/>
            <person name="Zhang L."/>
            <person name="Zhang J."/>
            <person name="Zhu Y."/>
            <person name="Muzny D.M."/>
            <person name="Weinstock G."/>
            <person name="Gibbs R.A."/>
        </authorList>
    </citation>
    <scope>NUCLEOTIDE SEQUENCE [LARGE SCALE GENOMIC DNA]</scope>
    <source>
        <strain evidence="4">LSR1</strain>
    </source>
</reference>
<dbReference type="InterPro" id="IPR018253">
    <property type="entry name" value="DnaJ_domain_CS"/>
</dbReference>
<dbReference type="PANTHER" id="PTHR44873">
    <property type="entry name" value="DNAJ HOMOLOG SUBFAMILY C MEMBER 30, MITOCHONDRIAL"/>
    <property type="match status" value="1"/>
</dbReference>
<protein>
    <recommendedName>
        <fullName evidence="2">J domain-containing protein</fullName>
    </recommendedName>
</protein>
<dbReference type="Proteomes" id="UP000007819">
    <property type="component" value="Unassembled WGS sequence"/>
</dbReference>
<evidence type="ECO:0000256" key="1">
    <source>
        <dbReference type="SAM" id="Phobius"/>
    </source>
</evidence>
<dbReference type="SMART" id="SM00271">
    <property type="entry name" value="DnaJ"/>
    <property type="match status" value="1"/>
</dbReference>
<dbReference type="PROSITE" id="PS50076">
    <property type="entry name" value="DNAJ_2"/>
    <property type="match status" value="1"/>
</dbReference>
<keyword evidence="1" id="KW-1133">Transmembrane helix</keyword>
<dbReference type="Pfam" id="PF00226">
    <property type="entry name" value="DnaJ"/>
    <property type="match status" value="1"/>
</dbReference>
<dbReference type="PANTHER" id="PTHR44873:SF1">
    <property type="entry name" value="DNAJ HOMOLOG SUBFAMILY C MEMBER 30, MITOCHONDRIAL"/>
    <property type="match status" value="1"/>
</dbReference>
<evidence type="ECO:0000259" key="2">
    <source>
        <dbReference type="PROSITE" id="PS50076"/>
    </source>
</evidence>
<dbReference type="InterPro" id="IPR053025">
    <property type="entry name" value="Mito_ATP_Synthase-Asso"/>
</dbReference>
<dbReference type="PROSITE" id="PS00636">
    <property type="entry name" value="DNAJ_1"/>
    <property type="match status" value="1"/>
</dbReference>
<dbReference type="GeneID" id="100570773"/>
<evidence type="ECO:0000313" key="3">
    <source>
        <dbReference type="EnsemblMetazoa" id="XP_003248597.4"/>
    </source>
</evidence>
<feature type="domain" description="J" evidence="2">
    <location>
        <begin position="24"/>
        <end position="89"/>
    </location>
</feature>
<dbReference type="OrthoDB" id="291007at2759"/>
<dbReference type="EnsemblMetazoa" id="XM_003248549.4">
    <property type="protein sequence ID" value="XP_003248597.4"/>
    <property type="gene ID" value="LOC100570773"/>
</dbReference>
<dbReference type="CDD" id="cd06257">
    <property type="entry name" value="DnaJ"/>
    <property type="match status" value="1"/>
</dbReference>
<evidence type="ECO:0000313" key="4">
    <source>
        <dbReference type="Proteomes" id="UP000007819"/>
    </source>
</evidence>
<sequence length="206" mass="24564">CGNNYKRLFNGFSVNTIICVAYKSHYEALNISKTATHKEIKDAYYRLSMIYHPDKNKGSEEAAKIFRDITSAYEILGNVRQRKLYDSGANLNQNSSQFTTKQQPFETMYTKNDIYKTNVRSRDYNFEQWSKAHYTNVFRRHHETRQKHTRNKMNDEYAERQNSYNLLTIMVFASIFILISMFEHVKKILIERNRVKRISDKNIQDD</sequence>